<reference evidence="2 3" key="1">
    <citation type="journal article" date="2024" name="Commun. Biol.">
        <title>Comparative genomic analysis of thermophilic fungi reveals convergent evolutionary adaptations and gene losses.</title>
        <authorList>
            <person name="Steindorff A.S."/>
            <person name="Aguilar-Pontes M.V."/>
            <person name="Robinson A.J."/>
            <person name="Andreopoulos B."/>
            <person name="LaButti K."/>
            <person name="Kuo A."/>
            <person name="Mondo S."/>
            <person name="Riley R."/>
            <person name="Otillar R."/>
            <person name="Haridas S."/>
            <person name="Lipzen A."/>
            <person name="Grimwood J."/>
            <person name="Schmutz J."/>
            <person name="Clum A."/>
            <person name="Reid I.D."/>
            <person name="Moisan M.C."/>
            <person name="Butler G."/>
            <person name="Nguyen T.T.M."/>
            <person name="Dewar K."/>
            <person name="Conant G."/>
            <person name="Drula E."/>
            <person name="Henrissat B."/>
            <person name="Hansel C."/>
            <person name="Singer S."/>
            <person name="Hutchinson M.I."/>
            <person name="de Vries R.P."/>
            <person name="Natvig D.O."/>
            <person name="Powell A.J."/>
            <person name="Tsang A."/>
            <person name="Grigoriev I.V."/>
        </authorList>
    </citation>
    <scope>NUCLEOTIDE SEQUENCE [LARGE SCALE GENOMIC DNA]</scope>
    <source>
        <strain evidence="2 3">ATCC 24622</strain>
    </source>
</reference>
<evidence type="ECO:0000313" key="3">
    <source>
        <dbReference type="Proteomes" id="UP001586593"/>
    </source>
</evidence>
<feature type="compositionally biased region" description="Low complexity" evidence="1">
    <location>
        <begin position="131"/>
        <end position="145"/>
    </location>
</feature>
<dbReference type="Proteomes" id="UP001586593">
    <property type="component" value="Unassembled WGS sequence"/>
</dbReference>
<feature type="region of interest" description="Disordered" evidence="1">
    <location>
        <begin position="127"/>
        <end position="200"/>
    </location>
</feature>
<evidence type="ECO:0000313" key="2">
    <source>
        <dbReference type="EMBL" id="KAL1851045.1"/>
    </source>
</evidence>
<dbReference type="EMBL" id="JAZHXJ010000802">
    <property type="protein sequence ID" value="KAL1851045.1"/>
    <property type="molecule type" value="Genomic_DNA"/>
</dbReference>
<feature type="region of interest" description="Disordered" evidence="1">
    <location>
        <begin position="58"/>
        <end position="101"/>
    </location>
</feature>
<accession>A0ABR3W2I5</accession>
<protein>
    <submittedName>
        <fullName evidence="2">Uncharacterized protein</fullName>
    </submittedName>
</protein>
<gene>
    <name evidence="2" type="ORF">VTK73DRAFT_9551</name>
</gene>
<comment type="caution">
    <text evidence="2">The sequence shown here is derived from an EMBL/GenBank/DDBJ whole genome shotgun (WGS) entry which is preliminary data.</text>
</comment>
<feature type="compositionally biased region" description="Basic residues" evidence="1">
    <location>
        <begin position="146"/>
        <end position="159"/>
    </location>
</feature>
<sequence>MRVPNLRGRAIRPRPLRSADAHFTIPPLHGGLSNLFRAQYSVRQDRSGVPSLSTDFEAEAAVPHRREPPSRPTPWAAAARDPTSLDRRGRLPSEGGLTSIRKSTASPLAPFQVSIISRFGILPAATPTTAGGRFPSSRPRGSGSRQVRRTNRPAGRRGGARYTSCPAPPGRALFVAPGPDRGGPDHGAKRLQGRPGQGDALKAVRLDDSLPLSRHGGRAGQAAAIVQQGFQDPKTNHQRAAVANLWCRGLSWLATGRSTRVK</sequence>
<organism evidence="2 3">
    <name type="scientific">Phialemonium thermophilum</name>
    <dbReference type="NCBI Taxonomy" id="223376"/>
    <lineage>
        <taxon>Eukaryota</taxon>
        <taxon>Fungi</taxon>
        <taxon>Dikarya</taxon>
        <taxon>Ascomycota</taxon>
        <taxon>Pezizomycotina</taxon>
        <taxon>Sordariomycetes</taxon>
        <taxon>Sordariomycetidae</taxon>
        <taxon>Cephalothecales</taxon>
        <taxon>Cephalothecaceae</taxon>
        <taxon>Phialemonium</taxon>
    </lineage>
</organism>
<evidence type="ECO:0000256" key="1">
    <source>
        <dbReference type="SAM" id="MobiDB-lite"/>
    </source>
</evidence>
<name>A0ABR3W2I5_9PEZI</name>
<keyword evidence="3" id="KW-1185">Reference proteome</keyword>
<proteinExistence type="predicted"/>